<dbReference type="NCBIfam" id="TIGR00064">
    <property type="entry name" value="ftsY"/>
    <property type="match status" value="1"/>
</dbReference>
<dbReference type="RefSeq" id="WP_013505138.1">
    <property type="nucleotide sequence ID" value="NC_014836.1"/>
</dbReference>
<evidence type="ECO:0000313" key="13">
    <source>
        <dbReference type="EMBL" id="ADU65250.1"/>
    </source>
</evidence>
<dbReference type="GO" id="GO:0003924">
    <property type="term" value="F:GTPase activity"/>
    <property type="evidence" value="ECO:0007669"/>
    <property type="project" value="UniProtKB-UniRule"/>
</dbReference>
<sequence>MAFLKKIFSRSDSAETPASPEAPQQTEALPTEDETVTSGGVFARLKSRLSRTSSALTQRIEALVPGKTTIDDEYLDELEEVFLSADVGVKTTMEIMDLVRENVGRSLKVPGDIQPFLRREIGRMISLPAKAETEPAKPHVILVIGVNGSGKTTTTGKLAHKFIGQGKKVVLAAADTFRAAAIEQLAMWAERTGAHIVKHQHGADPSAVAYDATKAALSRHADVLLIDTAGRLHTKSNLMDELSKIERVIGRDIPGAPHETWLVLDGTTGQNALNQARQFLQSVKITGFVLTKLDSTSKGGAIIGIIRELGVPVRYIGIGEGVEDLQEFDAESFVDAIFGVSPSAACEKEEKHV</sequence>
<evidence type="ECO:0000256" key="5">
    <source>
        <dbReference type="ARBA" id="ARBA00022801"/>
    </source>
</evidence>
<dbReference type="PROSITE" id="PS00300">
    <property type="entry name" value="SRP54"/>
    <property type="match status" value="1"/>
</dbReference>
<evidence type="ECO:0000256" key="6">
    <source>
        <dbReference type="ARBA" id="ARBA00023134"/>
    </source>
</evidence>
<dbReference type="GO" id="GO:0005047">
    <property type="term" value="F:signal recognition particle binding"/>
    <property type="evidence" value="ECO:0007669"/>
    <property type="project" value="TreeGrafter"/>
</dbReference>
<evidence type="ECO:0000256" key="4">
    <source>
        <dbReference type="ARBA" id="ARBA00022741"/>
    </source>
</evidence>
<dbReference type="FunCoup" id="E6W0J8">
    <property type="interactions" value="521"/>
</dbReference>
<evidence type="ECO:0000256" key="2">
    <source>
        <dbReference type="ARBA" id="ARBA00022475"/>
    </source>
</evidence>
<dbReference type="Pfam" id="PF00448">
    <property type="entry name" value="SRP54"/>
    <property type="match status" value="1"/>
</dbReference>
<feature type="domain" description="SRP54-type proteins GTP-binding" evidence="12">
    <location>
        <begin position="312"/>
        <end position="325"/>
    </location>
</feature>
<dbReference type="HOGENOM" id="CLU_009301_3_0_0"/>
<feature type="binding site" evidence="10">
    <location>
        <begin position="227"/>
        <end position="231"/>
    </location>
    <ligand>
        <name>GTP</name>
        <dbReference type="ChEBI" id="CHEBI:37565"/>
    </ligand>
</feature>
<proteinExistence type="inferred from homology"/>
<dbReference type="InterPro" id="IPR042101">
    <property type="entry name" value="SRP54_N_sf"/>
</dbReference>
<dbReference type="FunFam" id="3.40.50.300:FF:000053">
    <property type="entry name" value="Signal recognition particle receptor FtsY"/>
    <property type="match status" value="1"/>
</dbReference>
<dbReference type="InterPro" id="IPR000897">
    <property type="entry name" value="SRP54_GTPase_dom"/>
</dbReference>
<dbReference type="InterPro" id="IPR027417">
    <property type="entry name" value="P-loop_NTPase"/>
</dbReference>
<evidence type="ECO:0000259" key="12">
    <source>
        <dbReference type="PROSITE" id="PS00300"/>
    </source>
</evidence>
<comment type="subcellular location">
    <subcellularLocation>
        <location evidence="10">Cell inner membrane</location>
        <topology evidence="10">Peripheral membrane protein</topology>
        <orientation evidence="10">Cytoplasmic side</orientation>
    </subcellularLocation>
    <subcellularLocation>
        <location evidence="10">Cytoplasm</location>
    </subcellularLocation>
    <subcellularLocation>
        <location evidence="1">Cell membrane</location>
        <topology evidence="1">Peripheral membrane protein</topology>
        <orientation evidence="1">Cytoplasmic side</orientation>
    </subcellularLocation>
</comment>
<dbReference type="STRING" id="653733.Selin_0499"/>
<keyword evidence="6 10" id="KW-0342">GTP-binding</keyword>
<dbReference type="InterPro" id="IPR013822">
    <property type="entry name" value="Signal_recog_particl_SRP54_hlx"/>
</dbReference>
<gene>
    <name evidence="10" type="primary">ftsY</name>
    <name evidence="13" type="ordered locus">Selin_0499</name>
</gene>
<dbReference type="GO" id="GO:0006614">
    <property type="term" value="P:SRP-dependent cotranslational protein targeting to membrane"/>
    <property type="evidence" value="ECO:0007669"/>
    <property type="project" value="InterPro"/>
</dbReference>
<feature type="compositionally biased region" description="Polar residues" evidence="11">
    <location>
        <begin position="10"/>
        <end position="28"/>
    </location>
</feature>
<dbReference type="GO" id="GO:0005737">
    <property type="term" value="C:cytoplasm"/>
    <property type="evidence" value="ECO:0007669"/>
    <property type="project" value="UniProtKB-SubCell"/>
</dbReference>
<comment type="subunit">
    <text evidence="10">Part of the signal recognition particle protein translocation system, which is composed of SRP and FtsY.</text>
</comment>
<dbReference type="InterPro" id="IPR004390">
    <property type="entry name" value="SR_rcpt_FtsY"/>
</dbReference>
<accession>E6W0J8</accession>
<organism evidence="13 14">
    <name type="scientific">Desulfurispirillum indicum (strain ATCC BAA-1389 / DSM 22839 / S5)</name>
    <dbReference type="NCBI Taxonomy" id="653733"/>
    <lineage>
        <taxon>Bacteria</taxon>
        <taxon>Pseudomonadati</taxon>
        <taxon>Chrysiogenota</taxon>
        <taxon>Chrysiogenia</taxon>
        <taxon>Chrysiogenales</taxon>
        <taxon>Chrysiogenaceae</taxon>
        <taxon>Desulfurispirillum</taxon>
    </lineage>
</organism>
<reference evidence="13 14" key="1">
    <citation type="submission" date="2010-12" db="EMBL/GenBank/DDBJ databases">
        <title>Complete sequence of Desulfurispirillum indicum S5.</title>
        <authorList>
            <consortium name="US DOE Joint Genome Institute"/>
            <person name="Lucas S."/>
            <person name="Copeland A."/>
            <person name="Lapidus A."/>
            <person name="Cheng J.-F."/>
            <person name="Goodwin L."/>
            <person name="Pitluck S."/>
            <person name="Chertkov O."/>
            <person name="Held B."/>
            <person name="Detter J.C."/>
            <person name="Han C."/>
            <person name="Tapia R."/>
            <person name="Land M."/>
            <person name="Hauser L."/>
            <person name="Kyrpides N."/>
            <person name="Ivanova N."/>
            <person name="Mikhailova N."/>
            <person name="Haggblom M."/>
            <person name="Rauschenbach I."/>
            <person name="Bini E."/>
            <person name="Woyke T."/>
        </authorList>
    </citation>
    <scope>NUCLEOTIDE SEQUENCE [LARGE SCALE GENOMIC DNA]</scope>
    <source>
        <strain evidence="14">ATCC BAA-1389 / DSM 22839 / S5</strain>
    </source>
</reference>
<keyword evidence="10" id="KW-0997">Cell inner membrane</keyword>
<dbReference type="KEGG" id="din:Selin_0499"/>
<dbReference type="EC" id="3.6.5.4" evidence="10"/>
<keyword evidence="4 10" id="KW-0547">Nucleotide-binding</keyword>
<name>E6W0J8_DESIS</name>
<dbReference type="Pfam" id="PF02881">
    <property type="entry name" value="SRP54_N"/>
    <property type="match status" value="1"/>
</dbReference>
<dbReference type="PANTHER" id="PTHR43134">
    <property type="entry name" value="SIGNAL RECOGNITION PARTICLE RECEPTOR SUBUNIT ALPHA"/>
    <property type="match status" value="1"/>
</dbReference>
<dbReference type="Gene3D" id="3.40.50.300">
    <property type="entry name" value="P-loop containing nucleotide triphosphate hydrolases"/>
    <property type="match status" value="1"/>
</dbReference>
<comment type="function">
    <text evidence="10">Involved in targeting and insertion of nascent membrane proteins into the cytoplasmic membrane. Acts as a receptor for the complex formed by the signal recognition particle (SRP) and the ribosome-nascent chain (RNC).</text>
</comment>
<comment type="catalytic activity">
    <reaction evidence="9 10">
        <text>GTP + H2O = GDP + phosphate + H(+)</text>
        <dbReference type="Rhea" id="RHEA:19669"/>
        <dbReference type="ChEBI" id="CHEBI:15377"/>
        <dbReference type="ChEBI" id="CHEBI:15378"/>
        <dbReference type="ChEBI" id="CHEBI:37565"/>
        <dbReference type="ChEBI" id="CHEBI:43474"/>
        <dbReference type="ChEBI" id="CHEBI:58189"/>
        <dbReference type="EC" id="3.6.5.4"/>
    </reaction>
</comment>
<dbReference type="CDD" id="cd17874">
    <property type="entry name" value="FtsY"/>
    <property type="match status" value="1"/>
</dbReference>
<feature type="region of interest" description="Disordered" evidence="11">
    <location>
        <begin position="1"/>
        <end position="37"/>
    </location>
</feature>
<evidence type="ECO:0000313" key="14">
    <source>
        <dbReference type="Proteomes" id="UP000002572"/>
    </source>
</evidence>
<evidence type="ECO:0000256" key="1">
    <source>
        <dbReference type="ARBA" id="ARBA00004413"/>
    </source>
</evidence>
<dbReference type="SMART" id="SM00962">
    <property type="entry name" value="SRP54"/>
    <property type="match status" value="1"/>
</dbReference>
<evidence type="ECO:0000256" key="7">
    <source>
        <dbReference type="ARBA" id="ARBA00023136"/>
    </source>
</evidence>
<dbReference type="Gene3D" id="1.20.120.140">
    <property type="entry name" value="Signal recognition particle SRP54, nucleotide-binding domain"/>
    <property type="match status" value="1"/>
</dbReference>
<evidence type="ECO:0000256" key="8">
    <source>
        <dbReference type="ARBA" id="ARBA00023170"/>
    </source>
</evidence>
<dbReference type="InterPro" id="IPR036225">
    <property type="entry name" value="SRP/SRP_N"/>
</dbReference>
<dbReference type="PANTHER" id="PTHR43134:SF1">
    <property type="entry name" value="SIGNAL RECOGNITION PARTICLE RECEPTOR SUBUNIT ALPHA"/>
    <property type="match status" value="1"/>
</dbReference>
<protein>
    <recommendedName>
        <fullName evidence="10">Signal recognition particle receptor FtsY</fullName>
        <shortName evidence="10">SRP receptor</shortName>
        <ecNumber evidence="10">3.6.5.4</ecNumber>
    </recommendedName>
</protein>
<feature type="binding site" evidence="10">
    <location>
        <begin position="291"/>
        <end position="294"/>
    </location>
    <ligand>
        <name>GTP</name>
        <dbReference type="ChEBI" id="CHEBI:37565"/>
    </ligand>
</feature>
<keyword evidence="8 10" id="KW-0675">Receptor</keyword>
<evidence type="ECO:0000256" key="11">
    <source>
        <dbReference type="SAM" id="MobiDB-lite"/>
    </source>
</evidence>
<dbReference type="HAMAP" id="MF_00920">
    <property type="entry name" value="FtsY"/>
    <property type="match status" value="1"/>
</dbReference>
<dbReference type="SUPFAM" id="SSF47364">
    <property type="entry name" value="Domain of the SRP/SRP receptor G-proteins"/>
    <property type="match status" value="1"/>
</dbReference>
<dbReference type="GO" id="GO:0005525">
    <property type="term" value="F:GTP binding"/>
    <property type="evidence" value="ECO:0007669"/>
    <property type="project" value="UniProtKB-UniRule"/>
</dbReference>
<dbReference type="SUPFAM" id="SSF52540">
    <property type="entry name" value="P-loop containing nucleoside triphosphate hydrolases"/>
    <property type="match status" value="1"/>
</dbReference>
<evidence type="ECO:0000256" key="3">
    <source>
        <dbReference type="ARBA" id="ARBA00022490"/>
    </source>
</evidence>
<feature type="binding site" evidence="10">
    <location>
        <begin position="145"/>
        <end position="152"/>
    </location>
    <ligand>
        <name>GTP</name>
        <dbReference type="ChEBI" id="CHEBI:37565"/>
    </ligand>
</feature>
<evidence type="ECO:0000256" key="10">
    <source>
        <dbReference type="HAMAP-Rule" id="MF_00920"/>
    </source>
</evidence>
<dbReference type="SMART" id="SM00963">
    <property type="entry name" value="SRP54_N"/>
    <property type="match status" value="1"/>
</dbReference>
<evidence type="ECO:0000256" key="9">
    <source>
        <dbReference type="ARBA" id="ARBA00048027"/>
    </source>
</evidence>
<keyword evidence="7 10" id="KW-0472">Membrane</keyword>
<dbReference type="InterPro" id="IPR003593">
    <property type="entry name" value="AAA+_ATPase"/>
</dbReference>
<dbReference type="eggNOG" id="COG0552">
    <property type="taxonomic scope" value="Bacteria"/>
</dbReference>
<dbReference type="AlphaFoldDB" id="E6W0J8"/>
<dbReference type="InParanoid" id="E6W0J8"/>
<dbReference type="Proteomes" id="UP000002572">
    <property type="component" value="Chromosome"/>
</dbReference>
<keyword evidence="14" id="KW-1185">Reference proteome</keyword>
<dbReference type="GO" id="GO:0005886">
    <property type="term" value="C:plasma membrane"/>
    <property type="evidence" value="ECO:0007669"/>
    <property type="project" value="UniProtKB-SubCell"/>
</dbReference>
<dbReference type="SMART" id="SM00382">
    <property type="entry name" value="AAA"/>
    <property type="match status" value="1"/>
</dbReference>
<keyword evidence="2 10" id="KW-1003">Cell membrane</keyword>
<keyword evidence="3 10" id="KW-0963">Cytoplasm</keyword>
<keyword evidence="5 10" id="KW-0378">Hydrolase</keyword>
<dbReference type="EMBL" id="CP002432">
    <property type="protein sequence ID" value="ADU65250.1"/>
    <property type="molecule type" value="Genomic_DNA"/>
</dbReference>
<comment type="similarity">
    <text evidence="10">Belongs to the GTP-binding SRP family. FtsY subfamily.</text>
</comment>